<dbReference type="NCBIfam" id="TIGR01221">
    <property type="entry name" value="rmlC"/>
    <property type="match status" value="1"/>
</dbReference>
<evidence type="ECO:0000313" key="6">
    <source>
        <dbReference type="Proteomes" id="UP000292274"/>
    </source>
</evidence>
<dbReference type="CDD" id="cd00438">
    <property type="entry name" value="cupin_RmlC"/>
    <property type="match status" value="1"/>
</dbReference>
<dbReference type="EMBL" id="SJJR01000001">
    <property type="protein sequence ID" value="TCC00619.1"/>
    <property type="molecule type" value="Genomic_DNA"/>
</dbReference>
<comment type="function">
    <text evidence="4">Catalyzes the epimerization of the C3' and C5'positions of dTDP-6-deoxy-D-xylo-4-hexulose, forming dTDP-6-deoxy-L-lyxo-4-hexulose.</text>
</comment>
<dbReference type="PANTHER" id="PTHR21047:SF2">
    <property type="entry name" value="THYMIDINE DIPHOSPHO-4-KETO-RHAMNOSE 3,5-EPIMERASE"/>
    <property type="match status" value="1"/>
</dbReference>
<dbReference type="SUPFAM" id="SSF51182">
    <property type="entry name" value="RmlC-like cupins"/>
    <property type="match status" value="1"/>
</dbReference>
<evidence type="ECO:0000256" key="1">
    <source>
        <dbReference type="ARBA" id="ARBA00010154"/>
    </source>
</evidence>
<feature type="active site" description="Proton donor" evidence="2">
    <location>
        <position position="132"/>
    </location>
</feature>
<dbReference type="GO" id="GO:0019305">
    <property type="term" value="P:dTDP-rhamnose biosynthetic process"/>
    <property type="evidence" value="ECO:0007669"/>
    <property type="project" value="UniProtKB-UniRule"/>
</dbReference>
<feature type="active site" description="Proton acceptor" evidence="2">
    <location>
        <position position="62"/>
    </location>
</feature>
<dbReference type="GO" id="GO:0000271">
    <property type="term" value="P:polysaccharide biosynthetic process"/>
    <property type="evidence" value="ECO:0007669"/>
    <property type="project" value="TreeGrafter"/>
</dbReference>
<proteinExistence type="inferred from homology"/>
<comment type="similarity">
    <text evidence="1 4">Belongs to the dTDP-4-dehydrorhamnose 3,5-epimerase family.</text>
</comment>
<comment type="catalytic activity">
    <reaction evidence="4">
        <text>dTDP-4-dehydro-6-deoxy-alpha-D-glucose = dTDP-4-dehydro-beta-L-rhamnose</text>
        <dbReference type="Rhea" id="RHEA:16969"/>
        <dbReference type="ChEBI" id="CHEBI:57649"/>
        <dbReference type="ChEBI" id="CHEBI:62830"/>
        <dbReference type="EC" id="5.1.3.13"/>
    </reaction>
</comment>
<dbReference type="Gene3D" id="2.60.120.10">
    <property type="entry name" value="Jelly Rolls"/>
    <property type="match status" value="1"/>
</dbReference>
<keyword evidence="4 5" id="KW-0413">Isomerase</keyword>
<dbReference type="AlphaFoldDB" id="A0A4R0GYT9"/>
<dbReference type="UniPathway" id="UPA00124"/>
<comment type="subunit">
    <text evidence="4">Homodimer.</text>
</comment>
<organism evidence="5 6">
    <name type="scientific">Micromonospora zingiberis</name>
    <dbReference type="NCBI Taxonomy" id="2053011"/>
    <lineage>
        <taxon>Bacteria</taxon>
        <taxon>Bacillati</taxon>
        <taxon>Actinomycetota</taxon>
        <taxon>Actinomycetes</taxon>
        <taxon>Micromonosporales</taxon>
        <taxon>Micromonosporaceae</taxon>
        <taxon>Micromonospora</taxon>
    </lineage>
</organism>
<dbReference type="EC" id="5.1.3.13" evidence="4"/>
<evidence type="ECO:0000313" key="5">
    <source>
        <dbReference type="EMBL" id="TCC00619.1"/>
    </source>
</evidence>
<dbReference type="PANTHER" id="PTHR21047">
    <property type="entry name" value="DTDP-6-DEOXY-D-GLUCOSE-3,5 EPIMERASE"/>
    <property type="match status" value="1"/>
</dbReference>
<feature type="site" description="Participates in a stacking interaction with the thymidine ring of dTDP-4-oxo-6-deoxyglucose" evidence="3">
    <location>
        <position position="138"/>
    </location>
</feature>
<dbReference type="InterPro" id="IPR011051">
    <property type="entry name" value="RmlC_Cupin_sf"/>
</dbReference>
<comment type="pathway">
    <text evidence="4">Carbohydrate biosynthesis; dTDP-L-rhamnose biosynthesis.</text>
</comment>
<dbReference type="InterPro" id="IPR000888">
    <property type="entry name" value="RmlC-like"/>
</dbReference>
<name>A0A4R0GYT9_9ACTN</name>
<dbReference type="GO" id="GO:0008830">
    <property type="term" value="F:dTDP-4-dehydrorhamnose 3,5-epimerase activity"/>
    <property type="evidence" value="ECO:0007669"/>
    <property type="project" value="UniProtKB-UniRule"/>
</dbReference>
<evidence type="ECO:0000256" key="4">
    <source>
        <dbReference type="RuleBase" id="RU364069"/>
    </source>
</evidence>
<comment type="caution">
    <text evidence="5">The sequence shown here is derived from an EMBL/GenBank/DDBJ whole genome shotgun (WGS) entry which is preliminary data.</text>
</comment>
<gene>
    <name evidence="5" type="primary">rfbC</name>
    <name evidence="5" type="ORF">E0H26_02790</name>
</gene>
<dbReference type="RefSeq" id="WP_131300372.1">
    <property type="nucleotide sequence ID" value="NZ_SJJR01000001.1"/>
</dbReference>
<evidence type="ECO:0000256" key="3">
    <source>
        <dbReference type="PIRSR" id="PIRSR600888-3"/>
    </source>
</evidence>
<accession>A0A4R0GYT9</accession>
<keyword evidence="6" id="KW-1185">Reference proteome</keyword>
<dbReference type="Proteomes" id="UP000292274">
    <property type="component" value="Unassembled WGS sequence"/>
</dbReference>
<dbReference type="OrthoDB" id="9800680at2"/>
<protein>
    <recommendedName>
        <fullName evidence="4">dTDP-4-dehydrorhamnose 3,5-epimerase</fullName>
        <ecNumber evidence="4">5.1.3.13</ecNumber>
    </recommendedName>
    <alternativeName>
        <fullName evidence="4">Thymidine diphospho-4-keto-rhamnose 3,5-epimerase</fullName>
    </alternativeName>
</protein>
<reference evidence="5 6" key="1">
    <citation type="submission" date="2019-02" db="EMBL/GenBank/DDBJ databases">
        <title>Jishengella sp. nov., isolated from a root of Zingiber montanum.</title>
        <authorList>
            <person name="Kuncharoen N."/>
            <person name="Kudo T."/>
            <person name="Masahiro Y."/>
            <person name="Ohkuma M."/>
            <person name="Tanasupawat S."/>
        </authorList>
    </citation>
    <scope>NUCLEOTIDE SEQUENCE [LARGE SCALE GENOMIC DNA]</scope>
    <source>
        <strain evidence="5 6">PLAI 1-1</strain>
    </source>
</reference>
<dbReference type="GO" id="GO:0005829">
    <property type="term" value="C:cytosol"/>
    <property type="evidence" value="ECO:0007669"/>
    <property type="project" value="TreeGrafter"/>
</dbReference>
<dbReference type="Pfam" id="PF00908">
    <property type="entry name" value="dTDP_sugar_isom"/>
    <property type="match status" value="1"/>
</dbReference>
<evidence type="ECO:0000256" key="2">
    <source>
        <dbReference type="PIRSR" id="PIRSR600888-1"/>
    </source>
</evidence>
<sequence length="204" mass="22285">MKLRPMGIEGAWEITPQQHGDSRGQFLEWYRSDRLAEAVGHPLRLAQGNISVSARNVVRGIHFADVPPGQAKYVTCVRGAVLDVVVDLRVGSPTFGQWESVRLDDVDRRAVYLAEGLGHGFCALTDDATLSYLCSTMYNPSVEHAVNPLDEELGIEWPSETPLLSARDAAAPTLAQARASGLLPDHDTCRRRVAALDAEQPDGR</sequence>
<dbReference type="InterPro" id="IPR014710">
    <property type="entry name" value="RmlC-like_jellyroll"/>
</dbReference>